<sequence length="110" mass="12480">MKKSKFTEQQIAFALKQNELGTSVEVARLVGHEFDFVKWNFANVELSTSAARRPMCRARACGAVGIRRTVAVDRFLHGFDAKIRRQRQSSRVPIRTFPSAERNARSGINE</sequence>
<name>A0A843YYI9_9BURK</name>
<dbReference type="AlphaFoldDB" id="A0A843YYI9"/>
<dbReference type="EMBL" id="WINI01000015">
    <property type="protein sequence ID" value="MQR02734.1"/>
    <property type="molecule type" value="Genomic_DNA"/>
</dbReference>
<protein>
    <recommendedName>
        <fullName evidence="4">Transposase</fullName>
    </recommendedName>
</protein>
<dbReference type="OrthoDB" id="9816028at2"/>
<evidence type="ECO:0000313" key="2">
    <source>
        <dbReference type="EMBL" id="MQR02734.1"/>
    </source>
</evidence>
<reference evidence="2 3" key="1">
    <citation type="submission" date="2019-10" db="EMBL/GenBank/DDBJ databases">
        <title>Glaciimonas soli sp. nov., a psychrophilic bacterium isolated from the forest soil of a high elevation mountain in Taiwan.</title>
        <authorList>
            <person name="Wang L.-T."/>
            <person name="Shieh W.Y."/>
        </authorList>
    </citation>
    <scope>NUCLEOTIDE SEQUENCE [LARGE SCALE GENOMIC DNA]</scope>
    <source>
        <strain evidence="2 3">GS1</strain>
    </source>
</reference>
<gene>
    <name evidence="2" type="ORF">GEV47_18810</name>
</gene>
<keyword evidence="3" id="KW-1185">Reference proteome</keyword>
<feature type="region of interest" description="Disordered" evidence="1">
    <location>
        <begin position="90"/>
        <end position="110"/>
    </location>
</feature>
<evidence type="ECO:0000256" key="1">
    <source>
        <dbReference type="SAM" id="MobiDB-lite"/>
    </source>
</evidence>
<evidence type="ECO:0008006" key="4">
    <source>
        <dbReference type="Google" id="ProtNLM"/>
    </source>
</evidence>
<accession>A0A843YYI9</accession>
<evidence type="ECO:0000313" key="3">
    <source>
        <dbReference type="Proteomes" id="UP000451565"/>
    </source>
</evidence>
<dbReference type="Proteomes" id="UP000451565">
    <property type="component" value="Unassembled WGS sequence"/>
</dbReference>
<organism evidence="2 3">
    <name type="scientific">Glaciimonas soli</name>
    <dbReference type="NCBI Taxonomy" id="2590999"/>
    <lineage>
        <taxon>Bacteria</taxon>
        <taxon>Pseudomonadati</taxon>
        <taxon>Pseudomonadota</taxon>
        <taxon>Betaproteobacteria</taxon>
        <taxon>Burkholderiales</taxon>
        <taxon>Oxalobacteraceae</taxon>
        <taxon>Glaciimonas</taxon>
    </lineage>
</organism>
<proteinExistence type="predicted"/>
<dbReference type="RefSeq" id="WP_153236357.1">
    <property type="nucleotide sequence ID" value="NZ_WINI01000015.1"/>
</dbReference>
<comment type="caution">
    <text evidence="2">The sequence shown here is derived from an EMBL/GenBank/DDBJ whole genome shotgun (WGS) entry which is preliminary data.</text>
</comment>